<evidence type="ECO:0000256" key="1">
    <source>
        <dbReference type="SAM" id="MobiDB-lite"/>
    </source>
</evidence>
<feature type="region of interest" description="Disordered" evidence="1">
    <location>
        <begin position="304"/>
        <end position="329"/>
    </location>
</feature>
<dbReference type="PANTHER" id="PTHR11736">
    <property type="entry name" value="MELANOMA-ASSOCIATED ANTIGEN MAGE ANTIGEN"/>
    <property type="match status" value="1"/>
</dbReference>
<dbReference type="eggNOG" id="KOG4562">
    <property type="taxonomic scope" value="Eukaryota"/>
</dbReference>
<dbReference type="VEuPathDB" id="FungiDB:DEHA2G17534g"/>
<accession>Q6BHM0</accession>
<reference evidence="3 4" key="1">
    <citation type="journal article" date="2004" name="Nature">
        <title>Genome evolution in yeasts.</title>
        <authorList>
            <consortium name="Genolevures"/>
            <person name="Dujon B."/>
            <person name="Sherman D."/>
            <person name="Fischer G."/>
            <person name="Durrens P."/>
            <person name="Casaregola S."/>
            <person name="Lafontaine I."/>
            <person name="de Montigny J."/>
            <person name="Marck C."/>
            <person name="Neuveglise C."/>
            <person name="Talla E."/>
            <person name="Goffard N."/>
            <person name="Frangeul L."/>
            <person name="Aigle M."/>
            <person name="Anthouard V."/>
            <person name="Babour A."/>
            <person name="Barbe V."/>
            <person name="Barnay S."/>
            <person name="Blanchin S."/>
            <person name="Beckerich J.M."/>
            <person name="Beyne E."/>
            <person name="Bleykasten C."/>
            <person name="Boisrame A."/>
            <person name="Boyer J."/>
            <person name="Cattolico L."/>
            <person name="Confanioleri F."/>
            <person name="de Daruvar A."/>
            <person name="Despons L."/>
            <person name="Fabre E."/>
            <person name="Fairhead C."/>
            <person name="Ferry-Dumazet H."/>
            <person name="Groppi A."/>
            <person name="Hantraye F."/>
            <person name="Hennequin C."/>
            <person name="Jauniaux N."/>
            <person name="Joyet P."/>
            <person name="Kachouri R."/>
            <person name="Kerrest A."/>
            <person name="Koszul R."/>
            <person name="Lemaire M."/>
            <person name="Lesur I."/>
            <person name="Ma L."/>
            <person name="Muller H."/>
            <person name="Nicaud J.M."/>
            <person name="Nikolski M."/>
            <person name="Oztas S."/>
            <person name="Ozier-Kalogeropoulos O."/>
            <person name="Pellenz S."/>
            <person name="Potier S."/>
            <person name="Richard G.F."/>
            <person name="Straub M.L."/>
            <person name="Suleau A."/>
            <person name="Swennene D."/>
            <person name="Tekaia F."/>
            <person name="Wesolowski-Louvel M."/>
            <person name="Westhof E."/>
            <person name="Wirth B."/>
            <person name="Zeniou-Meyer M."/>
            <person name="Zivanovic I."/>
            <person name="Bolotin-Fukuhara M."/>
            <person name="Thierry A."/>
            <person name="Bouchier C."/>
            <person name="Caudron B."/>
            <person name="Scarpelli C."/>
            <person name="Gaillardin C."/>
            <person name="Weissenbach J."/>
            <person name="Wincker P."/>
            <person name="Souciet J.L."/>
        </authorList>
    </citation>
    <scope>NUCLEOTIDE SEQUENCE [LARGE SCALE GENOMIC DNA]</scope>
    <source>
        <strain evidence="4">ATCC 36239 / CBS 767 / BCRC 21394 / JCM 1990 / NBRC 0083 / IGC 2968</strain>
    </source>
</reference>
<dbReference type="InterPro" id="IPR041898">
    <property type="entry name" value="MAGE_WH1"/>
</dbReference>
<dbReference type="AlphaFoldDB" id="Q6BHM0"/>
<dbReference type="Gene3D" id="1.10.10.1200">
    <property type="entry name" value="MAGE homology domain, winged helix WH1 motif"/>
    <property type="match status" value="1"/>
</dbReference>
<dbReference type="Pfam" id="PF01454">
    <property type="entry name" value="MAGE"/>
    <property type="match status" value="1"/>
</dbReference>
<dbReference type="InterPro" id="IPR041899">
    <property type="entry name" value="MAGE_WH2"/>
</dbReference>
<name>Q6BHM0_DEBHA</name>
<protein>
    <submittedName>
        <fullName evidence="3">DEHA2G17534p</fullName>
    </submittedName>
</protein>
<feature type="compositionally biased region" description="Acidic residues" evidence="1">
    <location>
        <begin position="10"/>
        <end position="26"/>
    </location>
</feature>
<dbReference type="STRING" id="284592.Q6BHM0"/>
<evidence type="ECO:0000259" key="2">
    <source>
        <dbReference type="SMART" id="SM01373"/>
    </source>
</evidence>
<evidence type="ECO:0000313" key="4">
    <source>
        <dbReference type="Proteomes" id="UP000000599"/>
    </source>
</evidence>
<dbReference type="OMA" id="KFFLPKY"/>
<dbReference type="InterPro" id="IPR002190">
    <property type="entry name" value="MHD_dom"/>
</dbReference>
<sequence length="329" mass="37519">MPKRTISQAELEESGVFESDSEESEYEPTRHYDNEFQDVENQVIRYVMSRELKSQIIRREHITQLYSNRRINYDALITRVKLTLKEVYGLTLVVVPPKRGDKKNKSSHSNGKQQLMLTNCLSPEGRIVLQEIWLTDSEAGIPNNRNSGDNQYFLPKYNKTSSLGSNTDMVKTGVTLLIMSLLIISENHMSEYELVNGLKRFGLSDHPNFKNSSFNASLPDLINELVKKEYLDKEVQKDSNNVENVDYKLGRRSLVEFTPLSVFAYIKAVYGDDFDIDTEKKALTTIEKAYGISLDVVPAPALVPEQTSTQELDNHDPNPVNEQDDRDSS</sequence>
<dbReference type="PANTHER" id="PTHR11736:SF14">
    <property type="entry name" value="NSE3 HOMOLOG, SMC5-SMC6 COMPLEX COMPONENT"/>
    <property type="match status" value="1"/>
</dbReference>
<dbReference type="EMBL" id="CR382139">
    <property type="protein sequence ID" value="CAG90807.1"/>
    <property type="molecule type" value="Genomic_DNA"/>
</dbReference>
<dbReference type="HOGENOM" id="CLU_049350_0_0_1"/>
<feature type="region of interest" description="Disordered" evidence="1">
    <location>
        <begin position="1"/>
        <end position="32"/>
    </location>
</feature>
<gene>
    <name evidence="3" type="ordered locus">DEHA2G17534g</name>
</gene>
<dbReference type="FunCoup" id="Q6BHM0">
    <property type="interactions" value="43"/>
</dbReference>
<dbReference type="Proteomes" id="UP000000599">
    <property type="component" value="Chromosome G"/>
</dbReference>
<dbReference type="GeneID" id="2905239"/>
<dbReference type="GO" id="GO:0006281">
    <property type="term" value="P:DNA repair"/>
    <property type="evidence" value="ECO:0007669"/>
    <property type="project" value="TreeGrafter"/>
</dbReference>
<dbReference type="RefSeq" id="XP_462301.1">
    <property type="nucleotide sequence ID" value="XM_462301.1"/>
</dbReference>
<dbReference type="InParanoid" id="Q6BHM0"/>
<evidence type="ECO:0000313" key="3">
    <source>
        <dbReference type="EMBL" id="CAG90807.1"/>
    </source>
</evidence>
<dbReference type="Gene3D" id="1.10.10.1210">
    <property type="entry name" value="MAGE homology domain, winged helix WH2 motif"/>
    <property type="match status" value="1"/>
</dbReference>
<dbReference type="OrthoDB" id="205198at2759"/>
<dbReference type="InterPro" id="IPR037445">
    <property type="entry name" value="MAGE"/>
</dbReference>
<feature type="domain" description="MAGE" evidence="2">
    <location>
        <begin position="43"/>
        <end position="262"/>
    </location>
</feature>
<dbReference type="KEGG" id="dha:DEHA2G17534g"/>
<keyword evidence="4" id="KW-1185">Reference proteome</keyword>
<dbReference type="SMART" id="SM01373">
    <property type="entry name" value="MAGE"/>
    <property type="match status" value="1"/>
</dbReference>
<proteinExistence type="predicted"/>
<organism evidence="3 4">
    <name type="scientific">Debaryomyces hansenii (strain ATCC 36239 / CBS 767 / BCRC 21394 / JCM 1990 / NBRC 0083 / IGC 2968)</name>
    <name type="common">Yeast</name>
    <name type="synonym">Torulaspora hansenii</name>
    <dbReference type="NCBI Taxonomy" id="284592"/>
    <lineage>
        <taxon>Eukaryota</taxon>
        <taxon>Fungi</taxon>
        <taxon>Dikarya</taxon>
        <taxon>Ascomycota</taxon>
        <taxon>Saccharomycotina</taxon>
        <taxon>Pichiomycetes</taxon>
        <taxon>Debaryomycetaceae</taxon>
        <taxon>Debaryomyces</taxon>
    </lineage>
</organism>
<dbReference type="GO" id="GO:0005634">
    <property type="term" value="C:nucleus"/>
    <property type="evidence" value="ECO:0007669"/>
    <property type="project" value="TreeGrafter"/>
</dbReference>